<evidence type="ECO:0000256" key="7">
    <source>
        <dbReference type="PIRSR" id="PIRSR619791-2"/>
    </source>
</evidence>
<evidence type="ECO:0000256" key="8">
    <source>
        <dbReference type="SAM" id="Phobius"/>
    </source>
</evidence>
<feature type="binding site" description="axial binding residue" evidence="7">
    <location>
        <position position="1021"/>
    </location>
    <ligand>
        <name>heme b</name>
        <dbReference type="ChEBI" id="CHEBI:60344"/>
    </ligand>
    <ligandPart>
        <name>Fe</name>
        <dbReference type="ChEBI" id="CHEBI:18248"/>
    </ligandPart>
</feature>
<keyword evidence="3" id="KW-0575">Peroxidase</keyword>
<sequence length="1273" mass="146625">MSRRTCTKSWRGHLSGADSKQDICMHFAAFNMRAIASSRHLQIWTERQFSSLTKMDKLIILFLFVFICSVLGEATYYSSYYGLPLTASQVAAYTSNGTVANCTISVEACDETEARRIDGTCNNLNYPSYGGTRTPYYRILDASYHKKSSSEFEPRLSASGTELNLTRKIRTSIWAEGRVDDEVLTSIINHMAVFFATDITNTRDTTNYVTWRPYCCKSAGKNDYACTPNHVPKDDFVHRFSGIRCLNMTRPLTFQTSGCAPNTTTPLRIVDATPLVDLSPVYGNTIEKARRTNSGGKLVTVTVNDRINFPDTSSLNLLLGINFVGIILFWNNHNFIADKLAEVNPCWTDDQLFNTAREINIAYGVQMFYYELMATLMGKENLIADGILSEDEGFRDLYDDTKLPQIALEYPVVLRWMHSLQDGDLRMYYTNGTYKSTFPIVDLTSNTDFLKVNDTMDYVTQGFFRQPTANSNDYIADPDIVQRGLGRLQRSNDIMTNDLAKNRYFGFKGYTEYRNHCFGDSITSFDDLSDIIDVERVTQLKQLYKDVTDIDLLAGIWVEKKKENSHVPPTFYCLVKEQLERSIVSDRHWYERESRPNAFTADQLAQIRKVSLARMLCDIGPGVTEIQPNAYELPTTGNEIKNVKMLKILLLSTCMCVGISNAILYDCFTGKPINRTLLRVYEEKNNLGNCTVEIEPCDPNEWRKVDGSCINLKHPSRGTQRTPLYRVLPPVFSVDYEPRKAVSGASLPLPRRLRTELLLMGQTTDLKITQLFSYYILFMISDVLSSHDIINYLQNITTCCTPEGKNDYRCTPIEVPINDPVHRYSGVRCLNLTRPQSFQTYRCLDNGTTFERIVFQTPLFDLSHIYEYRPGFINQLRTFENGLMKIEEDDGELFPPSDPDSNYCYQNQLPRETRCHKYQVNNVLGSNLWIILLYRHHNQIARELYRLNPSWDDKRLFYTARDINIAISVQIYFYELLPIIFGKKNMIREGLIGRGGFRDLYDENVEPRMSDEYFYGMRWFHMIQKTNMKLYDKYGHYVRSFPMVNGTARTGFFAVDNNMQHIIQGSFRQLGGKPGRTIDYDMADRLLGGILFSSDAPTSDLKKGRYFGIQPYVNYKEFCTNRKYTSFADLKDSFRCEHLNRLKEVYQDPKDIELMAALWLEKPVKGGNIPETLYCLLTEQYKRTIKSDRHWYERPNRPHAFTKEQLKAIRKVKIAGVLCSIGDFVTEIQPHAFYAISNCNPLMKCNSSRIGKLDLTPWKESDYSKDTPLIIKY</sequence>
<dbReference type="InterPro" id="IPR019791">
    <property type="entry name" value="Haem_peroxidase_animal"/>
</dbReference>
<dbReference type="InterPro" id="IPR010255">
    <property type="entry name" value="Haem_peroxidase_sf"/>
</dbReference>
<keyword evidence="7" id="KW-0349">Heme</keyword>
<keyword evidence="8" id="KW-1133">Transmembrane helix</keyword>
<dbReference type="PROSITE" id="PS50292">
    <property type="entry name" value="PEROXIDASE_3"/>
    <property type="match status" value="2"/>
</dbReference>
<keyword evidence="10" id="KW-1185">Reference proteome</keyword>
<evidence type="ECO:0000256" key="3">
    <source>
        <dbReference type="ARBA" id="ARBA00022559"/>
    </source>
</evidence>
<keyword evidence="3" id="KW-0560">Oxidoreductase</keyword>
<evidence type="ECO:0000256" key="2">
    <source>
        <dbReference type="ARBA" id="ARBA00012313"/>
    </source>
</evidence>
<gene>
    <name evidence="9" type="ORF">HW555_003339</name>
</gene>
<keyword evidence="5" id="KW-0732">Signal</keyword>
<keyword evidence="8" id="KW-0472">Membrane</keyword>
<comment type="catalytic activity">
    <reaction evidence="1">
        <text>2 a phenolic donor + H2O2 = 2 a phenolic radical donor + 2 H2O</text>
        <dbReference type="Rhea" id="RHEA:56136"/>
        <dbReference type="ChEBI" id="CHEBI:15377"/>
        <dbReference type="ChEBI" id="CHEBI:16240"/>
        <dbReference type="ChEBI" id="CHEBI:139520"/>
        <dbReference type="ChEBI" id="CHEBI:139521"/>
        <dbReference type="EC" id="1.11.1.7"/>
    </reaction>
</comment>
<name>A0A835L9D5_SPOEX</name>
<evidence type="ECO:0000256" key="5">
    <source>
        <dbReference type="ARBA" id="ARBA00022729"/>
    </source>
</evidence>
<dbReference type="PRINTS" id="PR00457">
    <property type="entry name" value="ANPEROXIDASE"/>
</dbReference>
<keyword evidence="7" id="KW-0408">Iron</keyword>
<dbReference type="PANTHER" id="PTHR11475:SF86">
    <property type="entry name" value="PEROXIDASE"/>
    <property type="match status" value="1"/>
</dbReference>
<accession>A0A835L9D5</accession>
<dbReference type="AlphaFoldDB" id="A0A835L9D5"/>
<proteinExistence type="predicted"/>
<dbReference type="Proteomes" id="UP000648187">
    <property type="component" value="Unassembled WGS sequence"/>
</dbReference>
<keyword evidence="6" id="KW-1015">Disulfide bond</keyword>
<dbReference type="InterPro" id="IPR037120">
    <property type="entry name" value="Haem_peroxidase_sf_animal"/>
</dbReference>
<organism evidence="9 10">
    <name type="scientific">Spodoptera exigua</name>
    <name type="common">Beet armyworm</name>
    <name type="synonym">Noctua fulgens</name>
    <dbReference type="NCBI Taxonomy" id="7107"/>
    <lineage>
        <taxon>Eukaryota</taxon>
        <taxon>Metazoa</taxon>
        <taxon>Ecdysozoa</taxon>
        <taxon>Arthropoda</taxon>
        <taxon>Hexapoda</taxon>
        <taxon>Insecta</taxon>
        <taxon>Pterygota</taxon>
        <taxon>Neoptera</taxon>
        <taxon>Endopterygota</taxon>
        <taxon>Lepidoptera</taxon>
        <taxon>Glossata</taxon>
        <taxon>Ditrysia</taxon>
        <taxon>Noctuoidea</taxon>
        <taxon>Noctuidae</taxon>
        <taxon>Amphipyrinae</taxon>
        <taxon>Spodoptera</taxon>
    </lineage>
</organism>
<protein>
    <recommendedName>
        <fullName evidence="2">peroxidase</fullName>
        <ecNumber evidence="2">1.11.1.7</ecNumber>
    </recommendedName>
</protein>
<evidence type="ECO:0000313" key="9">
    <source>
        <dbReference type="EMBL" id="KAF9420417.1"/>
    </source>
</evidence>
<comment type="caution">
    <text evidence="9">The sequence shown here is derived from an EMBL/GenBank/DDBJ whole genome shotgun (WGS) entry which is preliminary data.</text>
</comment>
<dbReference type="SUPFAM" id="SSF48113">
    <property type="entry name" value="Heme-dependent peroxidases"/>
    <property type="match status" value="2"/>
</dbReference>
<evidence type="ECO:0000256" key="6">
    <source>
        <dbReference type="ARBA" id="ARBA00023157"/>
    </source>
</evidence>
<keyword evidence="4 7" id="KW-0479">Metal-binding</keyword>
<evidence type="ECO:0000256" key="4">
    <source>
        <dbReference type="ARBA" id="ARBA00022723"/>
    </source>
</evidence>
<dbReference type="EMBL" id="JACKWZ010000032">
    <property type="protein sequence ID" value="KAF9420417.1"/>
    <property type="molecule type" value="Genomic_DNA"/>
</dbReference>
<dbReference type="Pfam" id="PF03098">
    <property type="entry name" value="An_peroxidase"/>
    <property type="match status" value="2"/>
</dbReference>
<feature type="transmembrane region" description="Helical" evidence="8">
    <location>
        <begin position="58"/>
        <end position="77"/>
    </location>
</feature>
<evidence type="ECO:0000256" key="1">
    <source>
        <dbReference type="ARBA" id="ARBA00000189"/>
    </source>
</evidence>
<dbReference type="GO" id="GO:0006979">
    <property type="term" value="P:response to oxidative stress"/>
    <property type="evidence" value="ECO:0007669"/>
    <property type="project" value="InterPro"/>
</dbReference>
<dbReference type="EC" id="1.11.1.7" evidence="2"/>
<dbReference type="GO" id="GO:0140825">
    <property type="term" value="F:lactoperoxidase activity"/>
    <property type="evidence" value="ECO:0007669"/>
    <property type="project" value="UniProtKB-EC"/>
</dbReference>
<dbReference type="GO" id="GO:0020037">
    <property type="term" value="F:heme binding"/>
    <property type="evidence" value="ECO:0007669"/>
    <property type="project" value="InterPro"/>
</dbReference>
<dbReference type="GO" id="GO:0046872">
    <property type="term" value="F:metal ion binding"/>
    <property type="evidence" value="ECO:0007669"/>
    <property type="project" value="UniProtKB-KW"/>
</dbReference>
<dbReference type="PANTHER" id="PTHR11475">
    <property type="entry name" value="OXIDASE/PEROXIDASE"/>
    <property type="match status" value="1"/>
</dbReference>
<dbReference type="FunFam" id="1.10.640.10:FF:000007">
    <property type="entry name" value="Peroxidase mlt-7"/>
    <property type="match status" value="1"/>
</dbReference>
<evidence type="ECO:0000313" key="10">
    <source>
        <dbReference type="Proteomes" id="UP000648187"/>
    </source>
</evidence>
<dbReference type="Gene3D" id="1.10.640.10">
    <property type="entry name" value="Haem peroxidase domain superfamily, animal type"/>
    <property type="match status" value="2"/>
</dbReference>
<keyword evidence="8" id="KW-0812">Transmembrane</keyword>
<reference evidence="9" key="1">
    <citation type="submission" date="2020-08" db="EMBL/GenBank/DDBJ databases">
        <title>Spodoptera exigua strain:BAW_Kor-Di-RS1 Genome sequencing and assembly.</title>
        <authorList>
            <person name="Kim J."/>
            <person name="Nam H.Y."/>
            <person name="Kwon M."/>
            <person name="Choi J.H."/>
            <person name="Cho S.R."/>
            <person name="Kim G.-H."/>
        </authorList>
    </citation>
    <scope>NUCLEOTIDE SEQUENCE</scope>
    <source>
        <strain evidence="9">BAW_Kor-Di-RS1</strain>
        <tissue evidence="9">Whole-body</tissue>
    </source>
</reference>